<accession>A0A4Z2I6E5</accession>
<gene>
    <name evidence="1" type="ORF">EYF80_016212</name>
</gene>
<sequence>MNNRTLPRLCCRLNRRTDEQTEGSRVDRMWSESGSRVKEKIKDAWFRGQRRPLGIRRNENLLLGVKGIRPTCSRQQKSRVD</sequence>
<protein>
    <submittedName>
        <fullName evidence="1">Uncharacterized protein</fullName>
    </submittedName>
</protein>
<organism evidence="1 2">
    <name type="scientific">Liparis tanakae</name>
    <name type="common">Tanaka's snailfish</name>
    <dbReference type="NCBI Taxonomy" id="230148"/>
    <lineage>
        <taxon>Eukaryota</taxon>
        <taxon>Metazoa</taxon>
        <taxon>Chordata</taxon>
        <taxon>Craniata</taxon>
        <taxon>Vertebrata</taxon>
        <taxon>Euteleostomi</taxon>
        <taxon>Actinopterygii</taxon>
        <taxon>Neopterygii</taxon>
        <taxon>Teleostei</taxon>
        <taxon>Neoteleostei</taxon>
        <taxon>Acanthomorphata</taxon>
        <taxon>Eupercaria</taxon>
        <taxon>Perciformes</taxon>
        <taxon>Cottioidei</taxon>
        <taxon>Cottales</taxon>
        <taxon>Liparidae</taxon>
        <taxon>Liparis</taxon>
    </lineage>
</organism>
<dbReference type="AlphaFoldDB" id="A0A4Z2I6E5"/>
<dbReference type="Proteomes" id="UP000314294">
    <property type="component" value="Unassembled WGS sequence"/>
</dbReference>
<name>A0A4Z2I6E5_9TELE</name>
<dbReference type="EMBL" id="SRLO01000123">
    <property type="protein sequence ID" value="TNN73617.1"/>
    <property type="molecule type" value="Genomic_DNA"/>
</dbReference>
<comment type="caution">
    <text evidence="1">The sequence shown here is derived from an EMBL/GenBank/DDBJ whole genome shotgun (WGS) entry which is preliminary data.</text>
</comment>
<reference evidence="1 2" key="1">
    <citation type="submission" date="2019-03" db="EMBL/GenBank/DDBJ databases">
        <title>First draft genome of Liparis tanakae, snailfish: a comprehensive survey of snailfish specific genes.</title>
        <authorList>
            <person name="Kim W."/>
            <person name="Song I."/>
            <person name="Jeong J.-H."/>
            <person name="Kim D."/>
            <person name="Kim S."/>
            <person name="Ryu S."/>
            <person name="Song J.Y."/>
            <person name="Lee S.K."/>
        </authorList>
    </citation>
    <scope>NUCLEOTIDE SEQUENCE [LARGE SCALE GENOMIC DNA]</scope>
    <source>
        <tissue evidence="1">Muscle</tissue>
    </source>
</reference>
<keyword evidence="2" id="KW-1185">Reference proteome</keyword>
<evidence type="ECO:0000313" key="2">
    <source>
        <dbReference type="Proteomes" id="UP000314294"/>
    </source>
</evidence>
<evidence type="ECO:0000313" key="1">
    <source>
        <dbReference type="EMBL" id="TNN73617.1"/>
    </source>
</evidence>
<proteinExistence type="predicted"/>